<evidence type="ECO:0000313" key="2">
    <source>
        <dbReference type="EMBL" id="KNZ45321.1"/>
    </source>
</evidence>
<organism evidence="2 3">
    <name type="scientific">Puccinia sorghi</name>
    <dbReference type="NCBI Taxonomy" id="27349"/>
    <lineage>
        <taxon>Eukaryota</taxon>
        <taxon>Fungi</taxon>
        <taxon>Dikarya</taxon>
        <taxon>Basidiomycota</taxon>
        <taxon>Pucciniomycotina</taxon>
        <taxon>Pucciniomycetes</taxon>
        <taxon>Pucciniales</taxon>
        <taxon>Pucciniaceae</taxon>
        <taxon>Puccinia</taxon>
    </lineage>
</organism>
<dbReference type="VEuPathDB" id="FungiDB:VP01_825g2"/>
<protein>
    <submittedName>
        <fullName evidence="2">Uncharacterized protein</fullName>
    </submittedName>
</protein>
<dbReference type="EMBL" id="LAVV01013782">
    <property type="protein sequence ID" value="KNZ45321.1"/>
    <property type="molecule type" value="Genomic_DNA"/>
</dbReference>
<keyword evidence="3" id="KW-1185">Reference proteome</keyword>
<accession>A0A0L6U9X5</accession>
<name>A0A0L6U9X5_9BASI</name>
<dbReference type="OrthoDB" id="2500042at2759"/>
<comment type="caution">
    <text evidence="2">The sequence shown here is derived from an EMBL/GenBank/DDBJ whole genome shotgun (WGS) entry which is preliminary data.</text>
</comment>
<reference evidence="2 3" key="1">
    <citation type="submission" date="2015-08" db="EMBL/GenBank/DDBJ databases">
        <title>Next Generation Sequencing and Analysis of the Genome of Puccinia sorghi L Schw, the Causal Agent of Maize Common Rust.</title>
        <authorList>
            <person name="Rochi L."/>
            <person name="Burguener G."/>
            <person name="Darino M."/>
            <person name="Turjanski A."/>
            <person name="Kreff E."/>
            <person name="Dieguez M.J."/>
            <person name="Sacco F."/>
        </authorList>
    </citation>
    <scope>NUCLEOTIDE SEQUENCE [LARGE SCALE GENOMIC DNA]</scope>
    <source>
        <strain evidence="2 3">RO10H11247</strain>
    </source>
</reference>
<evidence type="ECO:0000256" key="1">
    <source>
        <dbReference type="SAM" id="MobiDB-lite"/>
    </source>
</evidence>
<dbReference type="AlphaFoldDB" id="A0A0L6U9X5"/>
<dbReference type="Proteomes" id="UP000037035">
    <property type="component" value="Unassembled WGS sequence"/>
</dbReference>
<feature type="region of interest" description="Disordered" evidence="1">
    <location>
        <begin position="32"/>
        <end position="55"/>
    </location>
</feature>
<gene>
    <name evidence="2" type="ORF">VP01_825g2</name>
</gene>
<evidence type="ECO:0000313" key="3">
    <source>
        <dbReference type="Proteomes" id="UP000037035"/>
    </source>
</evidence>
<sequence>MLSTRPATPFPSSPVMTEDQTEMNAEVHNNVHNTPPAKLRLPSRLPSISTGRGAGFRSMSERLSQHDRPTFESSRGPVPAVFRNKRIDMNRLKNIDLEQAFGPCKRRSLSGTAQSLALSERGSCLMSGLRLQPKADLLHKRLSCSVNGR</sequence>
<proteinExistence type="predicted"/>